<keyword evidence="1" id="KW-0349">Heme</keyword>
<dbReference type="Gene3D" id="1.20.910.10">
    <property type="entry name" value="Heme oxygenase-like"/>
    <property type="match status" value="1"/>
</dbReference>
<dbReference type="InterPro" id="IPR002051">
    <property type="entry name" value="Haem_Oase"/>
</dbReference>
<dbReference type="PIRSF" id="PIRSF000343">
    <property type="entry name" value="Haem_Oase"/>
    <property type="match status" value="1"/>
</dbReference>
<protein>
    <submittedName>
        <fullName evidence="5">Biliverdin-producing heme oxygenase</fullName>
    </submittedName>
</protein>
<dbReference type="Proteomes" id="UP000774570">
    <property type="component" value="Unassembled WGS sequence"/>
</dbReference>
<feature type="compositionally biased region" description="Low complexity" evidence="4">
    <location>
        <begin position="1"/>
        <end position="10"/>
    </location>
</feature>
<evidence type="ECO:0000313" key="5">
    <source>
        <dbReference type="EMBL" id="MBW8483419.1"/>
    </source>
</evidence>
<dbReference type="PANTHER" id="PTHR10720">
    <property type="entry name" value="HEME OXYGENASE"/>
    <property type="match status" value="1"/>
</dbReference>
<evidence type="ECO:0000313" key="6">
    <source>
        <dbReference type="Proteomes" id="UP000774570"/>
    </source>
</evidence>
<dbReference type="EMBL" id="JAIBOA010000007">
    <property type="protein sequence ID" value="MBW8483419.1"/>
    <property type="molecule type" value="Genomic_DNA"/>
</dbReference>
<feature type="compositionally biased region" description="Gly residues" evidence="4">
    <location>
        <begin position="11"/>
        <end position="20"/>
    </location>
</feature>
<evidence type="ECO:0000256" key="1">
    <source>
        <dbReference type="ARBA" id="ARBA00022617"/>
    </source>
</evidence>
<dbReference type="Pfam" id="PF01126">
    <property type="entry name" value="Heme_oxygenase"/>
    <property type="match status" value="1"/>
</dbReference>
<organism evidence="5 6">
    <name type="scientific">Actinomadura parmotrematis</name>
    <dbReference type="NCBI Taxonomy" id="2864039"/>
    <lineage>
        <taxon>Bacteria</taxon>
        <taxon>Bacillati</taxon>
        <taxon>Actinomycetota</taxon>
        <taxon>Actinomycetes</taxon>
        <taxon>Streptosporangiales</taxon>
        <taxon>Thermomonosporaceae</taxon>
        <taxon>Actinomadura</taxon>
    </lineage>
</organism>
<feature type="region of interest" description="Disordered" evidence="4">
    <location>
        <begin position="1"/>
        <end position="22"/>
    </location>
</feature>
<keyword evidence="2" id="KW-0479">Metal-binding</keyword>
<dbReference type="RefSeq" id="WP_220166630.1">
    <property type="nucleotide sequence ID" value="NZ_JAIBOA010000007.1"/>
</dbReference>
<evidence type="ECO:0000256" key="4">
    <source>
        <dbReference type="SAM" id="MobiDB-lite"/>
    </source>
</evidence>
<dbReference type="CDD" id="cd19165">
    <property type="entry name" value="HemeO"/>
    <property type="match status" value="1"/>
</dbReference>
<evidence type="ECO:0000256" key="2">
    <source>
        <dbReference type="ARBA" id="ARBA00022723"/>
    </source>
</evidence>
<dbReference type="InterPro" id="IPR016084">
    <property type="entry name" value="Haem_Oase-like_multi-hlx"/>
</dbReference>
<accession>A0ABS7FSM5</accession>
<reference evidence="5 6" key="1">
    <citation type="submission" date="2021-07" db="EMBL/GenBank/DDBJ databases">
        <title>Actinomadura sp. PM05-2 isolated from lichen.</title>
        <authorList>
            <person name="Somphong A."/>
            <person name="Phongsopitanun W."/>
            <person name="Tanasupawat S."/>
            <person name="Peongsungnone V."/>
        </authorList>
    </citation>
    <scope>NUCLEOTIDE SEQUENCE [LARGE SCALE GENOMIC DNA]</scope>
    <source>
        <strain evidence="5 6">PM05-2</strain>
    </source>
</reference>
<keyword evidence="6" id="KW-1185">Reference proteome</keyword>
<dbReference type="InterPro" id="IPR016053">
    <property type="entry name" value="Haem_Oase-like"/>
</dbReference>
<evidence type="ECO:0000256" key="3">
    <source>
        <dbReference type="ARBA" id="ARBA00023004"/>
    </source>
</evidence>
<dbReference type="SUPFAM" id="SSF48613">
    <property type="entry name" value="Heme oxygenase-like"/>
    <property type="match status" value="1"/>
</dbReference>
<proteinExistence type="predicted"/>
<dbReference type="PRINTS" id="PR00088">
    <property type="entry name" value="HAEMOXYGNASE"/>
</dbReference>
<gene>
    <name evidence="5" type="ORF">K1Y72_13620</name>
</gene>
<comment type="caution">
    <text evidence="5">The sequence shown here is derived from an EMBL/GenBank/DDBJ whole genome shotgun (WGS) entry which is preliminary data.</text>
</comment>
<sequence>MAAEHTAAHTGGTGGTGGGDAAEAGFAAELRAATWSDHGDNETSPYMAALVEGRLGREEYGALVVQLHHVYDALETAADAMAGDPVAARFDVPDLRRRAALEADLAYLYGPAWRDRLAPTPETAAYTARVREVATASAGGFVAHHYTRYLGDLSGGQFIGRQVQRALGVGRDDDGVAFYRFPGKPKAYKDAYRALLDTAPWDAAERAAVIAEVKVAYRLNAALTDGLGRALRVEPAA</sequence>
<keyword evidence="3" id="KW-0408">Iron</keyword>
<name>A0ABS7FSM5_9ACTN</name>
<dbReference type="PANTHER" id="PTHR10720:SF0">
    <property type="entry name" value="HEME OXYGENASE"/>
    <property type="match status" value="1"/>
</dbReference>